<protein>
    <submittedName>
        <fullName evidence="2">Uncharacterized protein</fullName>
    </submittedName>
</protein>
<dbReference type="Proteomes" id="UP001174694">
    <property type="component" value="Unassembled WGS sequence"/>
</dbReference>
<name>A0AA38RUR3_9PEZI</name>
<keyword evidence="1" id="KW-1133">Transmembrane helix</keyword>
<dbReference type="EMBL" id="JANBVO010000011">
    <property type="protein sequence ID" value="KAJ9148838.1"/>
    <property type="molecule type" value="Genomic_DNA"/>
</dbReference>
<keyword evidence="3" id="KW-1185">Reference proteome</keyword>
<gene>
    <name evidence="2" type="ORF">NKR23_g4660</name>
</gene>
<comment type="caution">
    <text evidence="2">The sequence shown here is derived from an EMBL/GenBank/DDBJ whole genome shotgun (WGS) entry which is preliminary data.</text>
</comment>
<accession>A0AA38RUR3</accession>
<proteinExistence type="predicted"/>
<keyword evidence="1" id="KW-0812">Transmembrane</keyword>
<sequence length="151" mass="16158">MAERQRTRRAPTADVVVLALELFISSTNLAVSVAAPPAAKRTLFRREGSHQGEEIRPIPSDRPTDFALAAAILSLTVWQSRLAVIVLLLPSKETVATIGLIYDSLLALLWVYGVATQVSSYHERGYPGADSGSTGYCSLEGALLLSSVSAM</sequence>
<keyword evidence="1" id="KW-0472">Membrane</keyword>
<evidence type="ECO:0000256" key="1">
    <source>
        <dbReference type="SAM" id="Phobius"/>
    </source>
</evidence>
<reference evidence="2" key="1">
    <citation type="submission" date="2022-07" db="EMBL/GenBank/DDBJ databases">
        <title>Fungi with potential for degradation of polypropylene.</title>
        <authorList>
            <person name="Gostincar C."/>
        </authorList>
    </citation>
    <scope>NUCLEOTIDE SEQUENCE</scope>
    <source>
        <strain evidence="2">EXF-13308</strain>
    </source>
</reference>
<feature type="transmembrane region" description="Helical" evidence="1">
    <location>
        <begin position="95"/>
        <end position="115"/>
    </location>
</feature>
<dbReference type="AlphaFoldDB" id="A0AA38RUR3"/>
<evidence type="ECO:0000313" key="3">
    <source>
        <dbReference type="Proteomes" id="UP001174694"/>
    </source>
</evidence>
<feature type="transmembrane region" description="Helical" evidence="1">
    <location>
        <begin position="66"/>
        <end position="89"/>
    </location>
</feature>
<organism evidence="2 3">
    <name type="scientific">Pleurostoma richardsiae</name>
    <dbReference type="NCBI Taxonomy" id="41990"/>
    <lineage>
        <taxon>Eukaryota</taxon>
        <taxon>Fungi</taxon>
        <taxon>Dikarya</taxon>
        <taxon>Ascomycota</taxon>
        <taxon>Pezizomycotina</taxon>
        <taxon>Sordariomycetes</taxon>
        <taxon>Sordariomycetidae</taxon>
        <taxon>Calosphaeriales</taxon>
        <taxon>Pleurostomataceae</taxon>
        <taxon>Pleurostoma</taxon>
    </lineage>
</organism>
<evidence type="ECO:0000313" key="2">
    <source>
        <dbReference type="EMBL" id="KAJ9148838.1"/>
    </source>
</evidence>